<comment type="caution">
    <text evidence="2">The sequence shown here is derived from an EMBL/GenBank/DDBJ whole genome shotgun (WGS) entry which is preliminary data.</text>
</comment>
<dbReference type="InterPro" id="IPR016571">
    <property type="entry name" value="Spore_coat_assembly_CotJB"/>
</dbReference>
<proteinExistence type="predicted"/>
<dbReference type="EMBL" id="JAJEQX010000009">
    <property type="protein sequence ID" value="MCC2254156.1"/>
    <property type="molecule type" value="Genomic_DNA"/>
</dbReference>
<sequence length="86" mass="10158">MMNRRQLMDHINQVSFVINEITLYLDTHPCDTEALEYFREMSRHRSQALKDYAESYGPLTVDTAADSCSDRWSWINEPWPWQEGGC</sequence>
<protein>
    <submittedName>
        <fullName evidence="2">Spore coat protein CotJB</fullName>
    </submittedName>
</protein>
<dbReference type="Pfam" id="PF12652">
    <property type="entry name" value="CotJB"/>
    <property type="match status" value="1"/>
</dbReference>
<reference evidence="2 3" key="1">
    <citation type="submission" date="2021-10" db="EMBL/GenBank/DDBJ databases">
        <title>Anaerobic single-cell dispensing facilitates the cultivation of human gut bacteria.</title>
        <authorList>
            <person name="Afrizal A."/>
        </authorList>
    </citation>
    <scope>NUCLEOTIDE SEQUENCE [LARGE SCALE GENOMIC DNA]</scope>
    <source>
        <strain evidence="2 3">CLA-AA-H200</strain>
    </source>
</reference>
<dbReference type="Proteomes" id="UP001198151">
    <property type="component" value="Unassembled WGS sequence"/>
</dbReference>
<keyword evidence="3" id="KW-1185">Reference proteome</keyword>
<evidence type="ECO:0000259" key="1">
    <source>
        <dbReference type="Pfam" id="PF12652"/>
    </source>
</evidence>
<evidence type="ECO:0000313" key="3">
    <source>
        <dbReference type="Proteomes" id="UP001198151"/>
    </source>
</evidence>
<keyword evidence="2" id="KW-0167">Capsid protein</keyword>
<dbReference type="InterPro" id="IPR024207">
    <property type="entry name" value="CotJB_dom"/>
</dbReference>
<name>A0ABS8FVS3_9FIRM</name>
<dbReference type="PIRSF" id="PIRSF010606">
    <property type="entry name" value="Spore_coat_CotJB"/>
    <property type="match status" value="1"/>
</dbReference>
<organism evidence="2 3">
    <name type="scientific">Ruminococcus turbiniformis</name>
    <dbReference type="NCBI Taxonomy" id="2881258"/>
    <lineage>
        <taxon>Bacteria</taxon>
        <taxon>Bacillati</taxon>
        <taxon>Bacillota</taxon>
        <taxon>Clostridia</taxon>
        <taxon>Eubacteriales</taxon>
        <taxon>Oscillospiraceae</taxon>
        <taxon>Ruminococcus</taxon>
    </lineage>
</organism>
<gene>
    <name evidence="2" type="ORF">LKD70_06830</name>
</gene>
<keyword evidence="2" id="KW-0946">Virion</keyword>
<evidence type="ECO:0000313" key="2">
    <source>
        <dbReference type="EMBL" id="MCC2254156.1"/>
    </source>
</evidence>
<feature type="domain" description="Protein CotJB" evidence="1">
    <location>
        <begin position="6"/>
        <end position="82"/>
    </location>
</feature>
<accession>A0ABS8FVS3</accession>